<keyword evidence="8 14" id="KW-0479">Metal-binding</keyword>
<keyword evidence="12 14" id="KW-0627">Porphyrin biosynthesis</keyword>
<evidence type="ECO:0000256" key="1">
    <source>
        <dbReference type="ARBA" id="ARBA00004496"/>
    </source>
</evidence>
<evidence type="ECO:0000256" key="5">
    <source>
        <dbReference type="ARBA" id="ARBA00022485"/>
    </source>
</evidence>
<dbReference type="InterPro" id="IPR007197">
    <property type="entry name" value="rSAM"/>
</dbReference>
<dbReference type="NCBIfam" id="TIGR00538">
    <property type="entry name" value="hemN"/>
    <property type="match status" value="1"/>
</dbReference>
<comment type="cofactor">
    <cofactor evidence="14">
        <name>[4Fe-4S] cluster</name>
        <dbReference type="ChEBI" id="CHEBI:49883"/>
    </cofactor>
    <text evidence="14">Binds 1 [4Fe-4S] cluster. The cluster is coordinated with 3 cysteines and an exchangeable S-adenosyl-L-methionine.</text>
</comment>
<evidence type="ECO:0000259" key="15">
    <source>
        <dbReference type="PROSITE" id="PS51918"/>
    </source>
</evidence>
<evidence type="ECO:0000256" key="2">
    <source>
        <dbReference type="ARBA" id="ARBA00004785"/>
    </source>
</evidence>
<dbReference type="RefSeq" id="WP_380248418.1">
    <property type="nucleotide sequence ID" value="NZ_JBHUII010000001.1"/>
</dbReference>
<dbReference type="Gene3D" id="3.20.20.70">
    <property type="entry name" value="Aldolase class I"/>
    <property type="match status" value="1"/>
</dbReference>
<dbReference type="CDD" id="cd01335">
    <property type="entry name" value="Radical_SAM"/>
    <property type="match status" value="1"/>
</dbReference>
<dbReference type="Pfam" id="PF04055">
    <property type="entry name" value="Radical_SAM"/>
    <property type="match status" value="1"/>
</dbReference>
<reference evidence="17" key="1">
    <citation type="journal article" date="2019" name="Int. J. Syst. Evol. Microbiol.">
        <title>The Global Catalogue of Microorganisms (GCM) 10K type strain sequencing project: providing services to taxonomists for standard genome sequencing and annotation.</title>
        <authorList>
            <consortium name="The Broad Institute Genomics Platform"/>
            <consortium name="The Broad Institute Genome Sequencing Center for Infectious Disease"/>
            <person name="Wu L."/>
            <person name="Ma J."/>
        </authorList>
    </citation>
    <scope>NUCLEOTIDE SEQUENCE [LARGE SCALE GENOMIC DNA]</scope>
    <source>
        <strain evidence="17">CGMCC 4.7192</strain>
    </source>
</reference>
<comment type="pathway">
    <text evidence="2 14">Porphyrin-containing compound metabolism; protoporphyrin-IX biosynthesis; protoporphyrinogen-IX from coproporphyrinogen-III (AdoMet route): step 1/1.</text>
</comment>
<evidence type="ECO:0000256" key="9">
    <source>
        <dbReference type="ARBA" id="ARBA00023002"/>
    </source>
</evidence>
<comment type="catalytic activity">
    <reaction evidence="13 14">
        <text>coproporphyrinogen III + 2 S-adenosyl-L-methionine = protoporphyrinogen IX + 2 5'-deoxyadenosine + 2 L-methionine + 2 CO2</text>
        <dbReference type="Rhea" id="RHEA:15425"/>
        <dbReference type="ChEBI" id="CHEBI:16526"/>
        <dbReference type="ChEBI" id="CHEBI:17319"/>
        <dbReference type="ChEBI" id="CHEBI:57307"/>
        <dbReference type="ChEBI" id="CHEBI:57309"/>
        <dbReference type="ChEBI" id="CHEBI:57844"/>
        <dbReference type="ChEBI" id="CHEBI:59789"/>
        <dbReference type="EC" id="1.3.98.3"/>
    </reaction>
</comment>
<comment type="similarity">
    <text evidence="3 14">Belongs to the anaerobic coproporphyrinogen-III oxidase family.</text>
</comment>
<dbReference type="InterPro" id="IPR006638">
    <property type="entry name" value="Elp3/MiaA/NifB-like_rSAM"/>
</dbReference>
<evidence type="ECO:0000256" key="13">
    <source>
        <dbReference type="ARBA" id="ARBA00048321"/>
    </source>
</evidence>
<evidence type="ECO:0000256" key="8">
    <source>
        <dbReference type="ARBA" id="ARBA00022723"/>
    </source>
</evidence>
<protein>
    <recommendedName>
        <fullName evidence="14">Coproporphyrinogen-III oxidase</fullName>
        <ecNumber evidence="14">1.3.98.3</ecNumber>
    </recommendedName>
</protein>
<gene>
    <name evidence="16" type="primary">hemN</name>
    <name evidence="16" type="ORF">ACFSKO_03400</name>
</gene>
<dbReference type="EMBL" id="JBHUII010000001">
    <property type="protein sequence ID" value="MFD2204637.1"/>
    <property type="molecule type" value="Genomic_DNA"/>
</dbReference>
<keyword evidence="9 14" id="KW-0560">Oxidoreductase</keyword>
<dbReference type="SFLD" id="SFLDG01082">
    <property type="entry name" value="B12-binding_domain_containing"/>
    <property type="match status" value="1"/>
</dbReference>
<sequence>MKTETIQKYDKGVPRYTSYPTAHLFKPGFTPEMYSDWLKAVPEDMPLSLYSHIPYCDSLCWFCGCHTKITQKYKPIQDYLTSLRKEITMTAEVMGKGRPVNHMHFGGGSPTILIPEDVRDLFQTFEEVFHFTADAEIAVEIDPRDMSQEAIHAWADGGVNRASLGVQDVQEKVQRAINRIQSIEETAQVANWLHESGIHGINMDLMYGLPYQTVESVLETIRRVMEMAPDRIALFGYAHIPSLKPHQRLLPEEILPDFNERFEQQEAAAELLGSYGFVRIGLDHFAKPDDPMAVAFINGSLRRNFQGYTTDKAEAMIGFGASSIGSLPQGHVQNIVPIRNYRAAIDSGKFAVAKSIPFKGQDKLRAAIIEQLMCYHRVDLNVICKEYGASLNDFEYELEAVQAFIEDGIATYDQGVITIQHEARALVRALSALFDEYHGQRELIYSQAV</sequence>
<evidence type="ECO:0000256" key="7">
    <source>
        <dbReference type="ARBA" id="ARBA00022691"/>
    </source>
</evidence>
<evidence type="ECO:0000256" key="14">
    <source>
        <dbReference type="PIRNR" id="PIRNR000167"/>
    </source>
</evidence>
<dbReference type="InterPro" id="IPR058240">
    <property type="entry name" value="rSAM_sf"/>
</dbReference>
<evidence type="ECO:0000256" key="12">
    <source>
        <dbReference type="ARBA" id="ARBA00023244"/>
    </source>
</evidence>
<keyword evidence="7 14" id="KW-0949">S-adenosyl-L-methionine</keyword>
<dbReference type="PROSITE" id="PS51918">
    <property type="entry name" value="RADICAL_SAM"/>
    <property type="match status" value="1"/>
</dbReference>
<keyword evidence="17" id="KW-1185">Reference proteome</keyword>
<dbReference type="Proteomes" id="UP001597294">
    <property type="component" value="Unassembled WGS sequence"/>
</dbReference>
<dbReference type="Gene3D" id="1.10.10.920">
    <property type="match status" value="1"/>
</dbReference>
<proteinExistence type="inferred from homology"/>
<keyword evidence="5 14" id="KW-0004">4Fe-4S</keyword>
<dbReference type="PIRSF" id="PIRSF000167">
    <property type="entry name" value="HemN"/>
    <property type="match status" value="1"/>
</dbReference>
<evidence type="ECO:0000313" key="17">
    <source>
        <dbReference type="Proteomes" id="UP001597294"/>
    </source>
</evidence>
<dbReference type="PANTHER" id="PTHR13932">
    <property type="entry name" value="COPROPORPHYRINIGEN III OXIDASE"/>
    <property type="match status" value="1"/>
</dbReference>
<comment type="subunit">
    <text evidence="4">Monomer.</text>
</comment>
<evidence type="ECO:0000256" key="10">
    <source>
        <dbReference type="ARBA" id="ARBA00023004"/>
    </source>
</evidence>
<dbReference type="SMART" id="SM00729">
    <property type="entry name" value="Elp3"/>
    <property type="match status" value="1"/>
</dbReference>
<keyword evidence="10 14" id="KW-0408">Iron</keyword>
<keyword evidence="6 14" id="KW-0963">Cytoplasm</keyword>
<dbReference type="InterPro" id="IPR034505">
    <property type="entry name" value="Coproporphyrinogen-III_oxidase"/>
</dbReference>
<comment type="caution">
    <text evidence="16">The sequence shown here is derived from an EMBL/GenBank/DDBJ whole genome shotgun (WGS) entry which is preliminary data.</text>
</comment>
<name>A0ABW5BEW4_9PROT</name>
<dbReference type="SUPFAM" id="SSF102114">
    <property type="entry name" value="Radical SAM enzymes"/>
    <property type="match status" value="1"/>
</dbReference>
<accession>A0ABW5BEW4</accession>
<dbReference type="PANTHER" id="PTHR13932:SF6">
    <property type="entry name" value="OXYGEN-INDEPENDENT COPROPORPHYRINOGEN III OXIDASE"/>
    <property type="match status" value="1"/>
</dbReference>
<feature type="domain" description="Radical SAM core" evidence="15">
    <location>
        <begin position="41"/>
        <end position="274"/>
    </location>
</feature>
<dbReference type="InterPro" id="IPR004558">
    <property type="entry name" value="Coprogen_oxidase_HemN"/>
</dbReference>
<dbReference type="EC" id="1.3.98.3" evidence="14"/>
<dbReference type="InterPro" id="IPR013785">
    <property type="entry name" value="Aldolase_TIM"/>
</dbReference>
<keyword evidence="11 14" id="KW-0411">Iron-sulfur</keyword>
<organism evidence="16 17">
    <name type="scientific">Kiloniella antarctica</name>
    <dbReference type="NCBI Taxonomy" id="1550907"/>
    <lineage>
        <taxon>Bacteria</taxon>
        <taxon>Pseudomonadati</taxon>
        <taxon>Pseudomonadota</taxon>
        <taxon>Alphaproteobacteria</taxon>
        <taxon>Rhodospirillales</taxon>
        <taxon>Kiloniellaceae</taxon>
        <taxon>Kiloniella</taxon>
    </lineage>
</organism>
<evidence type="ECO:0000256" key="4">
    <source>
        <dbReference type="ARBA" id="ARBA00011245"/>
    </source>
</evidence>
<evidence type="ECO:0000256" key="11">
    <source>
        <dbReference type="ARBA" id="ARBA00023014"/>
    </source>
</evidence>
<comment type="subcellular location">
    <subcellularLocation>
        <location evidence="1 14">Cytoplasm</location>
    </subcellularLocation>
</comment>
<evidence type="ECO:0000256" key="3">
    <source>
        <dbReference type="ARBA" id="ARBA00005493"/>
    </source>
</evidence>
<evidence type="ECO:0000313" key="16">
    <source>
        <dbReference type="EMBL" id="MFD2204637.1"/>
    </source>
</evidence>
<dbReference type="GO" id="GO:0051989">
    <property type="term" value="F:coproporphyrinogen dehydrogenase activity"/>
    <property type="evidence" value="ECO:0007669"/>
    <property type="project" value="UniProtKB-EC"/>
</dbReference>
<dbReference type="SFLD" id="SFLDS00029">
    <property type="entry name" value="Radical_SAM"/>
    <property type="match status" value="1"/>
</dbReference>
<evidence type="ECO:0000256" key="6">
    <source>
        <dbReference type="ARBA" id="ARBA00022490"/>
    </source>
</evidence>
<dbReference type="SFLD" id="SFLDG01065">
    <property type="entry name" value="anaerobic_coproporphyrinogen-I"/>
    <property type="match status" value="1"/>
</dbReference>